<dbReference type="PROSITE" id="PS51755">
    <property type="entry name" value="OMPR_PHOB"/>
    <property type="match status" value="1"/>
</dbReference>
<keyword evidence="4" id="KW-0805">Transcription regulation</keyword>
<evidence type="ECO:0000256" key="1">
    <source>
        <dbReference type="ARBA" id="ARBA00018672"/>
    </source>
</evidence>
<dbReference type="GO" id="GO:0000976">
    <property type="term" value="F:transcription cis-regulatory region binding"/>
    <property type="evidence" value="ECO:0007669"/>
    <property type="project" value="TreeGrafter"/>
</dbReference>
<dbReference type="InterPro" id="IPR001867">
    <property type="entry name" value="OmpR/PhoB-type_DNA-bd"/>
</dbReference>
<name>A0A151AVX0_9FIRM</name>
<evidence type="ECO:0000313" key="13">
    <source>
        <dbReference type="Proteomes" id="UP000075670"/>
    </source>
</evidence>
<dbReference type="SMART" id="SM00448">
    <property type="entry name" value="REC"/>
    <property type="match status" value="1"/>
</dbReference>
<comment type="caution">
    <text evidence="12">The sequence shown here is derived from an EMBL/GenBank/DDBJ whole genome shotgun (WGS) entry which is preliminary data.</text>
</comment>
<keyword evidence="13" id="KW-1185">Reference proteome</keyword>
<dbReference type="EMBL" id="LTBC01000008">
    <property type="protein sequence ID" value="KYH31703.1"/>
    <property type="molecule type" value="Genomic_DNA"/>
</dbReference>
<keyword evidence="6" id="KW-0804">Transcription</keyword>
<evidence type="ECO:0000259" key="11">
    <source>
        <dbReference type="PROSITE" id="PS51755"/>
    </source>
</evidence>
<evidence type="ECO:0000256" key="9">
    <source>
        <dbReference type="PROSITE-ProRule" id="PRU01091"/>
    </source>
</evidence>
<dbReference type="GO" id="GO:0032993">
    <property type="term" value="C:protein-DNA complex"/>
    <property type="evidence" value="ECO:0007669"/>
    <property type="project" value="TreeGrafter"/>
</dbReference>
<dbReference type="PANTHER" id="PTHR48111">
    <property type="entry name" value="REGULATOR OF RPOS"/>
    <property type="match status" value="1"/>
</dbReference>
<dbReference type="Pfam" id="PF00072">
    <property type="entry name" value="Response_reg"/>
    <property type="match status" value="1"/>
</dbReference>
<sequence>MTKILVVDDEVAIQELVRYNLERSGFEVLTAPDGPTALAKAEQTLPDLIILDLMLPGIDGLEVCRRLKANKATAAIPIIILSAKNDELDKVLGLELGADDYVTKPFSPRELLARVKVCLRRLTLPDGIDQPRLQVGPFLMEVQEYRFYIANTAIKLAPKEFELMHYFLLNAGKVLRRELLLQKIWGYDYSADTRTVDVHVRHLREKIEPDPANPIYIETIRRVGYRFREIVD</sequence>
<evidence type="ECO:0000256" key="7">
    <source>
        <dbReference type="ARBA" id="ARBA00024867"/>
    </source>
</evidence>
<gene>
    <name evidence="12" type="primary">phoP_3</name>
    <name evidence="12" type="ORF">MOMUL_20660</name>
</gene>
<dbReference type="Gene3D" id="6.10.250.690">
    <property type="match status" value="1"/>
</dbReference>
<dbReference type="InterPro" id="IPR001789">
    <property type="entry name" value="Sig_transdc_resp-reg_receiver"/>
</dbReference>
<reference evidence="12 13" key="1">
    <citation type="submission" date="2016-02" db="EMBL/GenBank/DDBJ databases">
        <title>Genome sequence of Moorella mulderi DSM 14980.</title>
        <authorList>
            <person name="Poehlein A."/>
            <person name="Daniel R."/>
        </authorList>
    </citation>
    <scope>NUCLEOTIDE SEQUENCE [LARGE SCALE GENOMIC DNA]</scope>
    <source>
        <strain evidence="12 13">DSM 14980</strain>
    </source>
</reference>
<dbReference type="SUPFAM" id="SSF46894">
    <property type="entry name" value="C-terminal effector domain of the bipartite response regulators"/>
    <property type="match status" value="1"/>
</dbReference>
<accession>A0A151AVX0</accession>
<feature type="domain" description="Response regulatory" evidence="10">
    <location>
        <begin position="3"/>
        <end position="119"/>
    </location>
</feature>
<evidence type="ECO:0000256" key="6">
    <source>
        <dbReference type="ARBA" id="ARBA00023163"/>
    </source>
</evidence>
<evidence type="ECO:0000256" key="5">
    <source>
        <dbReference type="ARBA" id="ARBA00023125"/>
    </source>
</evidence>
<organism evidence="12 13">
    <name type="scientific">Moorella mulderi DSM 14980</name>
    <dbReference type="NCBI Taxonomy" id="1122241"/>
    <lineage>
        <taxon>Bacteria</taxon>
        <taxon>Bacillati</taxon>
        <taxon>Bacillota</taxon>
        <taxon>Clostridia</taxon>
        <taxon>Neomoorellales</taxon>
        <taxon>Neomoorellaceae</taxon>
        <taxon>Neomoorella</taxon>
    </lineage>
</organism>
<dbReference type="GO" id="GO:0005829">
    <property type="term" value="C:cytosol"/>
    <property type="evidence" value="ECO:0007669"/>
    <property type="project" value="TreeGrafter"/>
</dbReference>
<evidence type="ECO:0000259" key="10">
    <source>
        <dbReference type="PROSITE" id="PS50110"/>
    </source>
</evidence>
<dbReference type="CDD" id="cd19937">
    <property type="entry name" value="REC_OmpR_BsPhoP-like"/>
    <property type="match status" value="1"/>
</dbReference>
<dbReference type="PROSITE" id="PS50110">
    <property type="entry name" value="RESPONSE_REGULATORY"/>
    <property type="match status" value="1"/>
</dbReference>
<dbReference type="InterPro" id="IPR036388">
    <property type="entry name" value="WH-like_DNA-bd_sf"/>
</dbReference>
<feature type="modified residue" description="4-aspartylphosphate" evidence="8">
    <location>
        <position position="52"/>
    </location>
</feature>
<dbReference type="Gene3D" id="1.10.10.10">
    <property type="entry name" value="Winged helix-like DNA-binding domain superfamily/Winged helix DNA-binding domain"/>
    <property type="match status" value="1"/>
</dbReference>
<dbReference type="OrthoDB" id="152576at2"/>
<dbReference type="GO" id="GO:0006355">
    <property type="term" value="P:regulation of DNA-templated transcription"/>
    <property type="evidence" value="ECO:0007669"/>
    <property type="project" value="InterPro"/>
</dbReference>
<dbReference type="PANTHER" id="PTHR48111:SF40">
    <property type="entry name" value="PHOSPHATE REGULON TRANSCRIPTIONAL REGULATORY PROTEIN PHOB"/>
    <property type="match status" value="1"/>
</dbReference>
<dbReference type="RefSeq" id="WP_062284626.1">
    <property type="nucleotide sequence ID" value="NZ_LTBC01000008.1"/>
</dbReference>
<feature type="domain" description="OmpR/PhoB-type" evidence="11">
    <location>
        <begin position="130"/>
        <end position="229"/>
    </location>
</feature>
<feature type="DNA-binding region" description="OmpR/PhoB-type" evidence="9">
    <location>
        <begin position="130"/>
        <end position="229"/>
    </location>
</feature>
<keyword evidence="5 9" id="KW-0238">DNA-binding</keyword>
<dbReference type="InterPro" id="IPR039420">
    <property type="entry name" value="WalR-like"/>
</dbReference>
<dbReference type="PATRIC" id="fig|1122241.3.peg.2196"/>
<evidence type="ECO:0000256" key="8">
    <source>
        <dbReference type="PROSITE-ProRule" id="PRU00169"/>
    </source>
</evidence>
<keyword evidence="2 8" id="KW-0597">Phosphoprotein</keyword>
<evidence type="ECO:0000256" key="2">
    <source>
        <dbReference type="ARBA" id="ARBA00022553"/>
    </source>
</evidence>
<dbReference type="GO" id="GO:0000156">
    <property type="term" value="F:phosphorelay response regulator activity"/>
    <property type="evidence" value="ECO:0007669"/>
    <property type="project" value="TreeGrafter"/>
</dbReference>
<dbReference type="CDD" id="cd00383">
    <property type="entry name" value="trans_reg_C"/>
    <property type="match status" value="1"/>
</dbReference>
<proteinExistence type="predicted"/>
<keyword evidence="3" id="KW-0902">Two-component regulatory system</keyword>
<dbReference type="FunFam" id="3.40.50.2300:FF:000001">
    <property type="entry name" value="DNA-binding response regulator PhoB"/>
    <property type="match status" value="1"/>
</dbReference>
<evidence type="ECO:0000313" key="12">
    <source>
        <dbReference type="EMBL" id="KYH31703.1"/>
    </source>
</evidence>
<dbReference type="Gene3D" id="3.40.50.2300">
    <property type="match status" value="1"/>
</dbReference>
<dbReference type="Proteomes" id="UP000075670">
    <property type="component" value="Unassembled WGS sequence"/>
</dbReference>
<dbReference type="SUPFAM" id="SSF52172">
    <property type="entry name" value="CheY-like"/>
    <property type="match status" value="1"/>
</dbReference>
<dbReference type="InterPro" id="IPR016032">
    <property type="entry name" value="Sig_transdc_resp-reg_C-effctor"/>
</dbReference>
<dbReference type="InterPro" id="IPR011006">
    <property type="entry name" value="CheY-like_superfamily"/>
</dbReference>
<dbReference type="SMART" id="SM00862">
    <property type="entry name" value="Trans_reg_C"/>
    <property type="match status" value="1"/>
</dbReference>
<protein>
    <recommendedName>
        <fullName evidence="1">Stage 0 sporulation protein A homolog</fullName>
    </recommendedName>
</protein>
<evidence type="ECO:0000256" key="3">
    <source>
        <dbReference type="ARBA" id="ARBA00023012"/>
    </source>
</evidence>
<comment type="function">
    <text evidence="7">May play the central regulatory role in sporulation. It may be an element of the effector pathway responsible for the activation of sporulation genes in response to nutritional stress. Spo0A may act in concert with spo0H (a sigma factor) to control the expression of some genes that are critical to the sporulation process.</text>
</comment>
<dbReference type="AlphaFoldDB" id="A0A151AVX0"/>
<dbReference type="Pfam" id="PF00486">
    <property type="entry name" value="Trans_reg_C"/>
    <property type="match status" value="1"/>
</dbReference>
<evidence type="ECO:0000256" key="4">
    <source>
        <dbReference type="ARBA" id="ARBA00023015"/>
    </source>
</evidence>